<sequence>MARKTWDVYRYEWFASDGKAWRNQRVTAYPARWAAVTEHVDYDPDDQAALRAATDPLKATIDAERGRKGGNNRPYAYSRHFERIASVRTRKEAQRLADLYSRLYAGSLQPARYAAILKRSGLKDFAALVDPANRSIVRKASRAFAEALDIHGADLGYATTQAAADVA</sequence>
<accession>A0A857LNY1</accession>
<protein>
    <submittedName>
        <fullName evidence="1">Uncharacterized protein</fullName>
    </submittedName>
</protein>
<proteinExistence type="predicted"/>
<name>A0A857LNY1_9ACTN</name>
<reference evidence="1" key="1">
    <citation type="journal article" date="2021" name="Nat. Microbiol.">
        <title>Cocultivation of an ultrasmall environmental parasitic bacterium with lytic ability against bacteria associated with wastewater foams.</title>
        <authorList>
            <person name="Batinovic S."/>
            <person name="Rose J.J.A."/>
            <person name="Ratcliffe J."/>
            <person name="Seviour R.J."/>
            <person name="Petrovski S."/>
        </authorList>
    </citation>
    <scope>NUCLEOTIDE SEQUENCE</scope>
    <source>
        <strain evidence="1">CON44</strain>
    </source>
</reference>
<dbReference type="RefSeq" id="WP_005182253.1">
    <property type="nucleotide sequence ID" value="NZ_CP045804.1"/>
</dbReference>
<gene>
    <name evidence="1" type="ORF">GII30_14930</name>
</gene>
<evidence type="ECO:0000313" key="1">
    <source>
        <dbReference type="EMBL" id="QHN40269.1"/>
    </source>
</evidence>
<organism evidence="1">
    <name type="scientific">Gordonia amarae</name>
    <dbReference type="NCBI Taxonomy" id="36821"/>
    <lineage>
        <taxon>Bacteria</taxon>
        <taxon>Bacillati</taxon>
        <taxon>Actinomycetota</taxon>
        <taxon>Actinomycetes</taxon>
        <taxon>Mycobacteriales</taxon>
        <taxon>Gordoniaceae</taxon>
        <taxon>Gordonia</taxon>
    </lineage>
</organism>
<dbReference type="EMBL" id="CP045810">
    <property type="protein sequence ID" value="QHN40269.1"/>
    <property type="molecule type" value="Genomic_DNA"/>
</dbReference>
<dbReference type="AlphaFoldDB" id="A0A857LNY1"/>